<organism evidence="1 2">
    <name type="scientific">Photorhabdus hindustanensis</name>
    <dbReference type="NCBI Taxonomy" id="2918802"/>
    <lineage>
        <taxon>Bacteria</taxon>
        <taxon>Pseudomonadati</taxon>
        <taxon>Pseudomonadota</taxon>
        <taxon>Gammaproteobacteria</taxon>
        <taxon>Enterobacterales</taxon>
        <taxon>Morganellaceae</taxon>
        <taxon>Photorhabdus</taxon>
    </lineage>
</organism>
<gene>
    <name evidence="1" type="ORF">C6H66_23495</name>
</gene>
<comment type="caution">
    <text evidence="1">The sequence shown here is derived from an EMBL/GenBank/DDBJ whole genome shotgun (WGS) entry which is preliminary data.</text>
</comment>
<dbReference type="EMBL" id="PUWT01000094">
    <property type="protein sequence ID" value="PQQ22463.1"/>
    <property type="molecule type" value="Genomic_DNA"/>
</dbReference>
<dbReference type="AlphaFoldDB" id="A0A2S8PUG4"/>
<dbReference type="Proteomes" id="UP000239550">
    <property type="component" value="Unassembled WGS sequence"/>
</dbReference>
<reference evidence="1 2" key="1">
    <citation type="submission" date="2018-02" db="EMBL/GenBank/DDBJ databases">
        <title>Five New Genomes of Indian Photorhabdus Isolates TSA.</title>
        <authorList>
            <person name="Dubay B."/>
            <person name="Somvanshi V.S."/>
        </authorList>
    </citation>
    <scope>NUCLEOTIDE SEQUENCE [LARGE SCALE GENOMIC DNA]</scope>
    <source>
        <strain evidence="1 2">H1</strain>
    </source>
</reference>
<dbReference type="RefSeq" id="WP_105396886.1">
    <property type="nucleotide sequence ID" value="NZ_CAWNTA010000165.1"/>
</dbReference>
<proteinExistence type="predicted"/>
<keyword evidence="2" id="KW-1185">Reference proteome</keyword>
<evidence type="ECO:0000313" key="1">
    <source>
        <dbReference type="EMBL" id="PQQ22463.1"/>
    </source>
</evidence>
<evidence type="ECO:0000313" key="2">
    <source>
        <dbReference type="Proteomes" id="UP000239550"/>
    </source>
</evidence>
<sequence length="120" mass="13680">MTQQYKSEAELLEALKAITPDMFADFLNEKLKSSITCAICHQTDIAIPQTTPIIVSEEGEDVEQSLPSFLVPIRINHVGMRPQVDPDNYHFRIACINCGYEFFFSARVITEWVNKKQGEK</sequence>
<protein>
    <submittedName>
        <fullName evidence="1">Uncharacterized protein</fullName>
    </submittedName>
</protein>
<name>A0A2S8PUG4_9GAMM</name>
<accession>A0A2S8PUG4</accession>